<dbReference type="SUPFAM" id="SSF56672">
    <property type="entry name" value="DNA/RNA polymerases"/>
    <property type="match status" value="1"/>
</dbReference>
<evidence type="ECO:0000313" key="2">
    <source>
        <dbReference type="EMBL" id="KAK3271532.1"/>
    </source>
</evidence>
<sequence>MGAFPSWCALQLDCTNAFNTAHRRGIHRAVYEDFPELLSLTESCCRHEPWLGWRGADGQFRWVRSAEGTQQGDPLGPFFMAAPLQPVLKEVLRAHPDVYIIAYLDDIHILGDPAQPHMLLWGALEHDSGIQRCLQEVAVALSQLPTRWGGLGLTSAQRLGSWAHAGGGHPLVAGLVSAMEDVQGARTRVLAAVAAEHVVPEGLKILKEAPRCDGAVYQFGYHFLVCNRTGMFTYRHDAVQDVLVEMLRKVFDLASVKKTHGYHRSYLRNWRPDITVLNYDGRGRHLIIDVVIGFPCADTYMGRASQVPLFTGAEGERQKVRLYDDVSPHRLVPFVVETFGGLGVQAKKFLEECAGARQDRHGPEVISAMSRRIEAAGDEPGQIEID</sequence>
<dbReference type="Pfam" id="PF00078">
    <property type="entry name" value="RVT_1"/>
    <property type="match status" value="1"/>
</dbReference>
<dbReference type="PANTHER" id="PTHR48462">
    <property type="entry name" value="PROTEIN, PUTATIVE-RELATED"/>
    <property type="match status" value="1"/>
</dbReference>
<dbReference type="EMBL" id="LGRX02009629">
    <property type="protein sequence ID" value="KAK3271532.1"/>
    <property type="molecule type" value="Genomic_DNA"/>
</dbReference>
<evidence type="ECO:0000259" key="1">
    <source>
        <dbReference type="Pfam" id="PF00078"/>
    </source>
</evidence>
<protein>
    <recommendedName>
        <fullName evidence="1">Reverse transcriptase domain-containing protein</fullName>
    </recommendedName>
</protein>
<proteinExistence type="predicted"/>
<dbReference type="InterPro" id="IPR043502">
    <property type="entry name" value="DNA/RNA_pol_sf"/>
</dbReference>
<reference evidence="2 3" key="1">
    <citation type="journal article" date="2015" name="Genome Biol. Evol.">
        <title>Comparative Genomics of a Bacterivorous Green Alga Reveals Evolutionary Causalities and Consequences of Phago-Mixotrophic Mode of Nutrition.</title>
        <authorList>
            <person name="Burns J.A."/>
            <person name="Paasch A."/>
            <person name="Narechania A."/>
            <person name="Kim E."/>
        </authorList>
    </citation>
    <scope>NUCLEOTIDE SEQUENCE [LARGE SCALE GENOMIC DNA]</scope>
    <source>
        <strain evidence="2 3">PLY_AMNH</strain>
    </source>
</reference>
<gene>
    <name evidence="2" type="ORF">CYMTET_20126</name>
</gene>
<evidence type="ECO:0000313" key="3">
    <source>
        <dbReference type="Proteomes" id="UP001190700"/>
    </source>
</evidence>
<dbReference type="InterPro" id="IPR000477">
    <property type="entry name" value="RT_dom"/>
</dbReference>
<dbReference type="Proteomes" id="UP001190700">
    <property type="component" value="Unassembled WGS sequence"/>
</dbReference>
<dbReference type="PANTHER" id="PTHR48462:SF1">
    <property type="entry name" value="PROTEIN, PUTATIVE-RELATED"/>
    <property type="match status" value="1"/>
</dbReference>
<organism evidence="2 3">
    <name type="scientific">Cymbomonas tetramitiformis</name>
    <dbReference type="NCBI Taxonomy" id="36881"/>
    <lineage>
        <taxon>Eukaryota</taxon>
        <taxon>Viridiplantae</taxon>
        <taxon>Chlorophyta</taxon>
        <taxon>Pyramimonadophyceae</taxon>
        <taxon>Pyramimonadales</taxon>
        <taxon>Pyramimonadaceae</taxon>
        <taxon>Cymbomonas</taxon>
    </lineage>
</organism>
<accession>A0AAE0L4H3</accession>
<dbReference type="AlphaFoldDB" id="A0AAE0L4H3"/>
<comment type="caution">
    <text evidence="2">The sequence shown here is derived from an EMBL/GenBank/DDBJ whole genome shotgun (WGS) entry which is preliminary data.</text>
</comment>
<name>A0AAE0L4H3_9CHLO</name>
<keyword evidence="3" id="KW-1185">Reference proteome</keyword>
<feature type="domain" description="Reverse transcriptase" evidence="1">
    <location>
        <begin position="6"/>
        <end position="123"/>
    </location>
</feature>